<reference evidence="2 3" key="1">
    <citation type="submission" date="2019-05" db="EMBL/GenBank/DDBJ databases">
        <title>Another draft genome of Portunus trituberculatus and its Hox gene families provides insights of decapod evolution.</title>
        <authorList>
            <person name="Jeong J.-H."/>
            <person name="Song I."/>
            <person name="Kim S."/>
            <person name="Choi T."/>
            <person name="Kim D."/>
            <person name="Ryu S."/>
            <person name="Kim W."/>
        </authorList>
    </citation>
    <scope>NUCLEOTIDE SEQUENCE [LARGE SCALE GENOMIC DNA]</scope>
    <source>
        <tissue evidence="2">Muscle</tissue>
    </source>
</reference>
<feature type="region of interest" description="Disordered" evidence="1">
    <location>
        <begin position="48"/>
        <end position="95"/>
    </location>
</feature>
<name>A0A5B7CUV7_PORTR</name>
<organism evidence="2 3">
    <name type="scientific">Portunus trituberculatus</name>
    <name type="common">Swimming crab</name>
    <name type="synonym">Neptunus trituberculatus</name>
    <dbReference type="NCBI Taxonomy" id="210409"/>
    <lineage>
        <taxon>Eukaryota</taxon>
        <taxon>Metazoa</taxon>
        <taxon>Ecdysozoa</taxon>
        <taxon>Arthropoda</taxon>
        <taxon>Crustacea</taxon>
        <taxon>Multicrustacea</taxon>
        <taxon>Malacostraca</taxon>
        <taxon>Eumalacostraca</taxon>
        <taxon>Eucarida</taxon>
        <taxon>Decapoda</taxon>
        <taxon>Pleocyemata</taxon>
        <taxon>Brachyura</taxon>
        <taxon>Eubrachyura</taxon>
        <taxon>Portunoidea</taxon>
        <taxon>Portunidae</taxon>
        <taxon>Portuninae</taxon>
        <taxon>Portunus</taxon>
    </lineage>
</organism>
<evidence type="ECO:0000313" key="2">
    <source>
        <dbReference type="EMBL" id="MPC12116.1"/>
    </source>
</evidence>
<feature type="region of interest" description="Disordered" evidence="1">
    <location>
        <begin position="114"/>
        <end position="137"/>
    </location>
</feature>
<proteinExistence type="predicted"/>
<dbReference type="Proteomes" id="UP000324222">
    <property type="component" value="Unassembled WGS sequence"/>
</dbReference>
<sequence length="149" mass="15647">MRLAAWWWSPDAAAGAEGDPADTAVTRSCSHPGSISCPDYSVVKTTMGSAGGTEELSSSNTRMRRTDGRAGTAARGDTRPTARDPPTPHTVNSQLNSTFCLRVAVHSKPLETVGATTRNDSGVQVKRSPLPCPPTPFTRATVVPAEGEI</sequence>
<protein>
    <submittedName>
        <fullName evidence="2">Uncharacterized protein</fullName>
    </submittedName>
</protein>
<comment type="caution">
    <text evidence="2">The sequence shown here is derived from an EMBL/GenBank/DDBJ whole genome shotgun (WGS) entry which is preliminary data.</text>
</comment>
<gene>
    <name evidence="2" type="ORF">E2C01_004794</name>
</gene>
<keyword evidence="3" id="KW-1185">Reference proteome</keyword>
<accession>A0A5B7CUV7</accession>
<evidence type="ECO:0000256" key="1">
    <source>
        <dbReference type="SAM" id="MobiDB-lite"/>
    </source>
</evidence>
<evidence type="ECO:0000313" key="3">
    <source>
        <dbReference type="Proteomes" id="UP000324222"/>
    </source>
</evidence>
<dbReference type="EMBL" id="VSRR010000198">
    <property type="protein sequence ID" value="MPC12116.1"/>
    <property type="molecule type" value="Genomic_DNA"/>
</dbReference>
<dbReference type="AlphaFoldDB" id="A0A5B7CUV7"/>